<gene>
    <name evidence="1" type="ORF">GCM10023320_34790</name>
</gene>
<keyword evidence="2" id="KW-1185">Reference proteome</keyword>
<dbReference type="InterPro" id="IPR029475">
    <property type="entry name" value="DUF6807"/>
</dbReference>
<dbReference type="Pfam" id="PF14100">
    <property type="entry name" value="DUF6807"/>
    <property type="match status" value="1"/>
</dbReference>
<proteinExistence type="predicted"/>
<name>A0ABP9NJK9_9PSEU</name>
<organism evidence="1 2">
    <name type="scientific">Pseudonocardia adelaidensis</name>
    <dbReference type="NCBI Taxonomy" id="648754"/>
    <lineage>
        <taxon>Bacteria</taxon>
        <taxon>Bacillati</taxon>
        <taxon>Actinomycetota</taxon>
        <taxon>Actinomycetes</taxon>
        <taxon>Pseudonocardiales</taxon>
        <taxon>Pseudonocardiaceae</taxon>
        <taxon>Pseudonocardia</taxon>
    </lineage>
</organism>
<dbReference type="EMBL" id="BAABJO010000011">
    <property type="protein sequence ID" value="GAA5123269.1"/>
    <property type="molecule type" value="Genomic_DNA"/>
</dbReference>
<evidence type="ECO:0000313" key="2">
    <source>
        <dbReference type="Proteomes" id="UP001500804"/>
    </source>
</evidence>
<comment type="caution">
    <text evidence="1">The sequence shown here is derived from an EMBL/GenBank/DDBJ whole genome shotgun (WGS) entry which is preliminary data.</text>
</comment>
<accession>A0ABP9NJK9</accession>
<protein>
    <submittedName>
        <fullName evidence="1">PmoA family protein</fullName>
    </submittedName>
</protein>
<sequence>MTTSTSRLTVTHEHGLRIGVAVGAVEIAAYVYGEDIPAFESSKPYLHPVRTLSGALVSAYRPHDHRWHKGLQMTWSHVSGQNFWGGNTYVHGQGYTPKDNVGAMRHDAFDVVDLTGDELTLSERLTWVASTGEEWVSEHRRLRFHGVDPGRGTWMLDFATELTNIRGEALELGSPTTHGRDNAGYTGFFWRGPRGFTGGEIITADGGGGPETMGTSASPWLAYTGKNDEVDGGATVLVFAGSTSRGENTWFVRNDPFPAINPSPAFHEEITLADGDSLALEHRVVVADRIWTREDIEGFAAGHAL</sequence>
<reference evidence="2" key="1">
    <citation type="journal article" date="2019" name="Int. J. Syst. Evol. Microbiol.">
        <title>The Global Catalogue of Microorganisms (GCM) 10K type strain sequencing project: providing services to taxonomists for standard genome sequencing and annotation.</title>
        <authorList>
            <consortium name="The Broad Institute Genomics Platform"/>
            <consortium name="The Broad Institute Genome Sequencing Center for Infectious Disease"/>
            <person name="Wu L."/>
            <person name="Ma J."/>
        </authorList>
    </citation>
    <scope>NUCLEOTIDE SEQUENCE [LARGE SCALE GENOMIC DNA]</scope>
    <source>
        <strain evidence="2">JCM 18302</strain>
    </source>
</reference>
<evidence type="ECO:0000313" key="1">
    <source>
        <dbReference type="EMBL" id="GAA5123269.1"/>
    </source>
</evidence>
<dbReference type="Proteomes" id="UP001500804">
    <property type="component" value="Unassembled WGS sequence"/>
</dbReference>
<dbReference type="RefSeq" id="WP_345606136.1">
    <property type="nucleotide sequence ID" value="NZ_BAABJO010000011.1"/>
</dbReference>